<dbReference type="AlphaFoldDB" id="A0A553ZRI8"/>
<evidence type="ECO:0008006" key="3">
    <source>
        <dbReference type="Google" id="ProtNLM"/>
    </source>
</evidence>
<keyword evidence="2" id="KW-1185">Reference proteome</keyword>
<dbReference type="Proteomes" id="UP000320888">
    <property type="component" value="Unassembled WGS sequence"/>
</dbReference>
<proteinExistence type="predicted"/>
<organism evidence="1 2">
    <name type="scientific">Streptomyces benahoarensis</name>
    <dbReference type="NCBI Taxonomy" id="2595054"/>
    <lineage>
        <taxon>Bacteria</taxon>
        <taxon>Bacillati</taxon>
        <taxon>Actinomycetota</taxon>
        <taxon>Actinomycetes</taxon>
        <taxon>Kitasatosporales</taxon>
        <taxon>Streptomycetaceae</taxon>
        <taxon>Streptomyces</taxon>
    </lineage>
</organism>
<reference evidence="1 2" key="1">
    <citation type="submission" date="2019-07" db="EMBL/GenBank/DDBJ databases">
        <title>Draft genome for Streptomyces benahoarensis MZ03-48.</title>
        <authorList>
            <person name="Gonzalez-Pimentel J.L."/>
        </authorList>
    </citation>
    <scope>NUCLEOTIDE SEQUENCE [LARGE SCALE GENOMIC DNA]</scope>
    <source>
        <strain evidence="1 2">MZ03-48</strain>
    </source>
</reference>
<sequence length="60" mass="6208">MANGAIRCADALGVTSGASAPELLVDQVLDRPVERGLTAREIVVAAEEPRRLYGTAAGQT</sequence>
<gene>
    <name evidence="1" type="ORF">FNZ23_00910</name>
</gene>
<comment type="caution">
    <text evidence="1">The sequence shown here is derived from an EMBL/GenBank/DDBJ whole genome shotgun (WGS) entry which is preliminary data.</text>
</comment>
<evidence type="ECO:0000313" key="1">
    <source>
        <dbReference type="EMBL" id="TSB44089.1"/>
    </source>
</evidence>
<evidence type="ECO:0000313" key="2">
    <source>
        <dbReference type="Proteomes" id="UP000320888"/>
    </source>
</evidence>
<dbReference type="EMBL" id="VKLS01000003">
    <property type="protein sequence ID" value="TSB44089.1"/>
    <property type="molecule type" value="Genomic_DNA"/>
</dbReference>
<protein>
    <recommendedName>
        <fullName evidence="3">4-hydroxy-3-methylbut-2-enyl diphosphate reductase</fullName>
    </recommendedName>
</protein>
<name>A0A553ZRI8_9ACTN</name>
<accession>A0A553ZRI8</accession>
<dbReference type="RefSeq" id="WP_143940820.1">
    <property type="nucleotide sequence ID" value="NZ_VKLS01000003.1"/>
</dbReference>